<organism evidence="2 3">
    <name type="scientific">Cercospora zeae-maydis SCOH1-5</name>
    <dbReference type="NCBI Taxonomy" id="717836"/>
    <lineage>
        <taxon>Eukaryota</taxon>
        <taxon>Fungi</taxon>
        <taxon>Dikarya</taxon>
        <taxon>Ascomycota</taxon>
        <taxon>Pezizomycotina</taxon>
        <taxon>Dothideomycetes</taxon>
        <taxon>Dothideomycetidae</taxon>
        <taxon>Mycosphaerellales</taxon>
        <taxon>Mycosphaerellaceae</taxon>
        <taxon>Cercospora</taxon>
    </lineage>
</organism>
<reference evidence="2" key="1">
    <citation type="journal article" date="2020" name="Stud. Mycol.">
        <title>101 Dothideomycetes genomes: a test case for predicting lifestyles and emergence of pathogens.</title>
        <authorList>
            <person name="Haridas S."/>
            <person name="Albert R."/>
            <person name="Binder M."/>
            <person name="Bloem J."/>
            <person name="Labutti K."/>
            <person name="Salamov A."/>
            <person name="Andreopoulos B."/>
            <person name="Baker S."/>
            <person name="Barry K."/>
            <person name="Bills G."/>
            <person name="Bluhm B."/>
            <person name="Cannon C."/>
            <person name="Castanera R."/>
            <person name="Culley D."/>
            <person name="Daum C."/>
            <person name="Ezra D."/>
            <person name="Gonzalez J."/>
            <person name="Henrissat B."/>
            <person name="Kuo A."/>
            <person name="Liang C."/>
            <person name="Lipzen A."/>
            <person name="Lutzoni F."/>
            <person name="Magnuson J."/>
            <person name="Mondo S."/>
            <person name="Nolan M."/>
            <person name="Ohm R."/>
            <person name="Pangilinan J."/>
            <person name="Park H.-J."/>
            <person name="Ramirez L."/>
            <person name="Alfaro M."/>
            <person name="Sun H."/>
            <person name="Tritt A."/>
            <person name="Yoshinaga Y."/>
            <person name="Zwiers L.-H."/>
            <person name="Turgeon B."/>
            <person name="Goodwin S."/>
            <person name="Spatafora J."/>
            <person name="Crous P."/>
            <person name="Grigoriev I."/>
        </authorList>
    </citation>
    <scope>NUCLEOTIDE SEQUENCE</scope>
    <source>
        <strain evidence="2">SCOH1-5</strain>
    </source>
</reference>
<protein>
    <submittedName>
        <fullName evidence="2">Uncharacterized protein</fullName>
    </submittedName>
</protein>
<proteinExistence type="predicted"/>
<evidence type="ECO:0000313" key="3">
    <source>
        <dbReference type="Proteomes" id="UP000799539"/>
    </source>
</evidence>
<dbReference type="Proteomes" id="UP000799539">
    <property type="component" value="Unassembled WGS sequence"/>
</dbReference>
<dbReference type="EMBL" id="ML992665">
    <property type="protein sequence ID" value="KAF2215792.1"/>
    <property type="molecule type" value="Genomic_DNA"/>
</dbReference>
<sequence>MGWVLGQRAKTPPRPDQSRVGDREIRTTTNMSLWACWPCIWANRWKALPDAVIL</sequence>
<accession>A0A6A6FQQ1</accession>
<evidence type="ECO:0000256" key="1">
    <source>
        <dbReference type="SAM" id="MobiDB-lite"/>
    </source>
</evidence>
<evidence type="ECO:0000313" key="2">
    <source>
        <dbReference type="EMBL" id="KAF2215792.1"/>
    </source>
</evidence>
<gene>
    <name evidence="2" type="ORF">CERZMDRAFT_89994</name>
</gene>
<feature type="non-terminal residue" evidence="2">
    <location>
        <position position="54"/>
    </location>
</feature>
<name>A0A6A6FQQ1_9PEZI</name>
<feature type="region of interest" description="Disordered" evidence="1">
    <location>
        <begin position="1"/>
        <end position="23"/>
    </location>
</feature>
<keyword evidence="3" id="KW-1185">Reference proteome</keyword>
<dbReference type="AlphaFoldDB" id="A0A6A6FQQ1"/>